<dbReference type="EMBL" id="JADGJQ010000060">
    <property type="protein sequence ID" value="KAJ3174785.1"/>
    <property type="molecule type" value="Genomic_DNA"/>
</dbReference>
<evidence type="ECO:0000256" key="1">
    <source>
        <dbReference type="SAM" id="MobiDB-lite"/>
    </source>
</evidence>
<protein>
    <submittedName>
        <fullName evidence="3">Uncharacterized protein</fullName>
    </submittedName>
</protein>
<feature type="transmembrane region" description="Helical" evidence="2">
    <location>
        <begin position="197"/>
        <end position="216"/>
    </location>
</feature>
<dbReference type="AlphaFoldDB" id="A0AAD5XQ99"/>
<name>A0AAD5XQ99_9FUNG</name>
<dbReference type="Proteomes" id="UP001212152">
    <property type="component" value="Unassembled WGS sequence"/>
</dbReference>
<keyword evidence="2" id="KW-0472">Membrane</keyword>
<reference evidence="3" key="1">
    <citation type="submission" date="2020-05" db="EMBL/GenBank/DDBJ databases">
        <title>Phylogenomic resolution of chytrid fungi.</title>
        <authorList>
            <person name="Stajich J.E."/>
            <person name="Amses K."/>
            <person name="Simmons R."/>
            <person name="Seto K."/>
            <person name="Myers J."/>
            <person name="Bonds A."/>
            <person name="Quandt C.A."/>
            <person name="Barry K."/>
            <person name="Liu P."/>
            <person name="Grigoriev I."/>
            <person name="Longcore J.E."/>
            <person name="James T.Y."/>
        </authorList>
    </citation>
    <scope>NUCLEOTIDE SEQUENCE</scope>
    <source>
        <strain evidence="3">JEL0379</strain>
    </source>
</reference>
<accession>A0AAD5XQ99</accession>
<proteinExistence type="predicted"/>
<evidence type="ECO:0000313" key="4">
    <source>
        <dbReference type="Proteomes" id="UP001212152"/>
    </source>
</evidence>
<feature type="transmembrane region" description="Helical" evidence="2">
    <location>
        <begin position="153"/>
        <end position="177"/>
    </location>
</feature>
<feature type="transmembrane region" description="Helical" evidence="2">
    <location>
        <begin position="222"/>
        <end position="242"/>
    </location>
</feature>
<feature type="region of interest" description="Disordered" evidence="1">
    <location>
        <begin position="293"/>
        <end position="312"/>
    </location>
</feature>
<organism evidence="3 4">
    <name type="scientific">Geranomyces variabilis</name>
    <dbReference type="NCBI Taxonomy" id="109894"/>
    <lineage>
        <taxon>Eukaryota</taxon>
        <taxon>Fungi</taxon>
        <taxon>Fungi incertae sedis</taxon>
        <taxon>Chytridiomycota</taxon>
        <taxon>Chytridiomycota incertae sedis</taxon>
        <taxon>Chytridiomycetes</taxon>
        <taxon>Spizellomycetales</taxon>
        <taxon>Powellomycetaceae</taxon>
        <taxon>Geranomyces</taxon>
    </lineage>
</organism>
<evidence type="ECO:0000256" key="2">
    <source>
        <dbReference type="SAM" id="Phobius"/>
    </source>
</evidence>
<evidence type="ECO:0000313" key="3">
    <source>
        <dbReference type="EMBL" id="KAJ3174785.1"/>
    </source>
</evidence>
<gene>
    <name evidence="3" type="ORF">HDU87_006901</name>
</gene>
<keyword evidence="2" id="KW-0812">Transmembrane</keyword>
<comment type="caution">
    <text evidence="3">The sequence shown here is derived from an EMBL/GenBank/DDBJ whole genome shotgun (WGS) entry which is preliminary data.</text>
</comment>
<sequence length="312" mass="32911">MDQDQILACVSDPGVQLAISTSAQAVAAQALGMAEAQEAAMTAANVAAGVLLNVGDVLNLTIAKMTSPFDIDPAYSTSLYSYLYTDLLCIFSQARMGLIFWSCSWRFGAVSASPHIRKMLNIGMGLFGMAVATAAIATGLYDLHTTRRGSRAYWAIASIPIPVAYVIIGVGVFTRTLSKSRREIKSSGGDGLKHLEVSNNILMALSGATTIVLLIVGQSLDATINAYVVPTAFFLATLWTFLENTFELITIFQKVTSATSTEKKTSQHNASVTGANASKGGLLLKTATLKEGSAPGGSIANRSNARLPNHLP</sequence>
<feature type="transmembrane region" description="Helical" evidence="2">
    <location>
        <begin position="122"/>
        <end position="141"/>
    </location>
</feature>
<keyword evidence="4" id="KW-1185">Reference proteome</keyword>
<keyword evidence="2" id="KW-1133">Transmembrane helix</keyword>